<evidence type="ECO:0000313" key="14">
    <source>
        <dbReference type="EMBL" id="ABM62021.1"/>
    </source>
</evidence>
<proteinExistence type="predicted"/>
<keyword evidence="10 11" id="KW-0472">Membrane</keyword>
<evidence type="ECO:0000256" key="4">
    <source>
        <dbReference type="ARBA" id="ARBA00022692"/>
    </source>
</evidence>
<dbReference type="InterPro" id="IPR017871">
    <property type="entry name" value="ABC_transporter-like_CS"/>
</dbReference>
<dbReference type="PANTHER" id="PTHR43394">
    <property type="entry name" value="ATP-DEPENDENT PERMEASE MDL1, MITOCHONDRIAL"/>
    <property type="match status" value="1"/>
</dbReference>
<dbReference type="SMART" id="SM00382">
    <property type="entry name" value="AAA"/>
    <property type="match status" value="1"/>
</dbReference>
<feature type="domain" description="ABC transmembrane type-1" evidence="13">
    <location>
        <begin position="45"/>
        <end position="327"/>
    </location>
</feature>
<feature type="transmembrane region" description="Helical" evidence="11">
    <location>
        <begin position="81"/>
        <end position="101"/>
    </location>
</feature>
<keyword evidence="2" id="KW-0813">Transport</keyword>
<evidence type="ECO:0000259" key="13">
    <source>
        <dbReference type="PROSITE" id="PS50929"/>
    </source>
</evidence>
<evidence type="ECO:0000256" key="6">
    <source>
        <dbReference type="ARBA" id="ARBA00022840"/>
    </source>
</evidence>
<dbReference type="Gene3D" id="3.40.50.300">
    <property type="entry name" value="P-loop containing nucleotide triphosphate hydrolases"/>
    <property type="match status" value="1"/>
</dbReference>
<dbReference type="Proteomes" id="UP000000647">
    <property type="component" value="Chromosome"/>
</dbReference>
<reference evidence="15" key="1">
    <citation type="submission" date="2006-12" db="EMBL/GenBank/DDBJ databases">
        <title>Complete sequence of Halorhodospira halophila SL1.</title>
        <authorList>
            <consortium name="US DOE Joint Genome Institute"/>
            <person name="Copeland A."/>
            <person name="Lucas S."/>
            <person name="Lapidus A."/>
            <person name="Barry K."/>
            <person name="Detter J.C."/>
            <person name="Glavina del Rio T."/>
            <person name="Hammon N."/>
            <person name="Israni S."/>
            <person name="Dalin E."/>
            <person name="Tice H."/>
            <person name="Pitluck S."/>
            <person name="Saunders E."/>
            <person name="Brettin T."/>
            <person name="Bruce D."/>
            <person name="Han C."/>
            <person name="Tapia R."/>
            <person name="Schmutz J."/>
            <person name="Larimer F."/>
            <person name="Land M."/>
            <person name="Hauser L."/>
            <person name="Kyrpides N."/>
            <person name="Mikhailova N."/>
            <person name="Hoff W."/>
            <person name="Richardson P."/>
        </authorList>
    </citation>
    <scope>NUCLEOTIDE SEQUENCE [LARGE SCALE GENOMIC DNA]</scope>
    <source>
        <strain evidence="15">DSM 244 / SL1</strain>
    </source>
</reference>
<evidence type="ECO:0000256" key="1">
    <source>
        <dbReference type="ARBA" id="ARBA00004651"/>
    </source>
</evidence>
<feature type="transmembrane region" description="Helical" evidence="11">
    <location>
        <begin position="292"/>
        <end position="311"/>
    </location>
</feature>
<dbReference type="GO" id="GO:0034040">
    <property type="term" value="F:ATPase-coupled lipid transmembrane transporter activity"/>
    <property type="evidence" value="ECO:0007669"/>
    <property type="project" value="InterPro"/>
</dbReference>
<dbReference type="AlphaFoldDB" id="A1WWF9"/>
<dbReference type="GO" id="GO:0005886">
    <property type="term" value="C:plasma membrane"/>
    <property type="evidence" value="ECO:0007669"/>
    <property type="project" value="UniProtKB-SubCell"/>
</dbReference>
<keyword evidence="7" id="KW-1278">Translocase</keyword>
<dbReference type="Pfam" id="PF00664">
    <property type="entry name" value="ABC_membrane"/>
    <property type="match status" value="1"/>
</dbReference>
<dbReference type="InterPro" id="IPR039421">
    <property type="entry name" value="Type_1_exporter"/>
</dbReference>
<dbReference type="InterPro" id="IPR003439">
    <property type="entry name" value="ABC_transporter-like_ATP-bd"/>
</dbReference>
<name>A1WWF9_HALHL</name>
<dbReference type="OrthoDB" id="6336411at2"/>
<gene>
    <name evidence="14" type="ordered locus">Hhal_1246</name>
</gene>
<evidence type="ECO:0000256" key="11">
    <source>
        <dbReference type="SAM" id="Phobius"/>
    </source>
</evidence>
<dbReference type="EMBL" id="CP000544">
    <property type="protein sequence ID" value="ABM62021.1"/>
    <property type="molecule type" value="Genomic_DNA"/>
</dbReference>
<evidence type="ECO:0000256" key="8">
    <source>
        <dbReference type="ARBA" id="ARBA00022989"/>
    </source>
</evidence>
<dbReference type="PANTHER" id="PTHR43394:SF1">
    <property type="entry name" value="ATP-BINDING CASSETTE SUB-FAMILY B MEMBER 10, MITOCHONDRIAL"/>
    <property type="match status" value="1"/>
</dbReference>
<dbReference type="FunFam" id="3.40.50.300:FF:000140">
    <property type="entry name" value="Lipid A export ATP-binding/permease protein MsbA"/>
    <property type="match status" value="1"/>
</dbReference>
<feature type="transmembrane region" description="Helical" evidence="11">
    <location>
        <begin position="266"/>
        <end position="286"/>
    </location>
</feature>
<dbReference type="SUPFAM" id="SSF52540">
    <property type="entry name" value="P-loop containing nucleoside triphosphate hydrolases"/>
    <property type="match status" value="1"/>
</dbReference>
<dbReference type="InterPro" id="IPR011917">
    <property type="entry name" value="ABC_transpr_lipidA"/>
</dbReference>
<feature type="transmembrane region" description="Helical" evidence="11">
    <location>
        <begin position="45"/>
        <end position="69"/>
    </location>
</feature>
<dbReference type="InterPro" id="IPR036640">
    <property type="entry name" value="ABC1_TM_sf"/>
</dbReference>
<evidence type="ECO:0000259" key="12">
    <source>
        <dbReference type="PROSITE" id="PS50893"/>
    </source>
</evidence>
<dbReference type="InterPro" id="IPR011527">
    <property type="entry name" value="ABC1_TM_dom"/>
</dbReference>
<feature type="domain" description="ABC transporter" evidence="12">
    <location>
        <begin position="359"/>
        <end position="594"/>
    </location>
</feature>
<dbReference type="RefSeq" id="WP_011814044.1">
    <property type="nucleotide sequence ID" value="NC_008789.1"/>
</dbReference>
<dbReference type="CDD" id="cd18552">
    <property type="entry name" value="ABC_6TM_MsbA_like"/>
    <property type="match status" value="1"/>
</dbReference>
<dbReference type="PROSITE" id="PS50929">
    <property type="entry name" value="ABC_TM1F"/>
    <property type="match status" value="1"/>
</dbReference>
<dbReference type="eggNOG" id="COG1132">
    <property type="taxonomic scope" value="Bacteria"/>
</dbReference>
<dbReference type="HOGENOM" id="CLU_000604_84_3_6"/>
<dbReference type="Gene3D" id="1.20.1560.10">
    <property type="entry name" value="ABC transporter type 1, transmembrane domain"/>
    <property type="match status" value="1"/>
</dbReference>
<dbReference type="STRING" id="349124.Hhal_1246"/>
<dbReference type="GO" id="GO:0005524">
    <property type="term" value="F:ATP binding"/>
    <property type="evidence" value="ECO:0007669"/>
    <property type="project" value="UniProtKB-KW"/>
</dbReference>
<evidence type="ECO:0000256" key="2">
    <source>
        <dbReference type="ARBA" id="ARBA00022448"/>
    </source>
</evidence>
<dbReference type="Pfam" id="PF00005">
    <property type="entry name" value="ABC_tran"/>
    <property type="match status" value="1"/>
</dbReference>
<organism evidence="14 15">
    <name type="scientific">Halorhodospira halophila (strain DSM 244 / SL1)</name>
    <name type="common">Ectothiorhodospira halophila (strain DSM 244 / SL1)</name>
    <dbReference type="NCBI Taxonomy" id="349124"/>
    <lineage>
        <taxon>Bacteria</taxon>
        <taxon>Pseudomonadati</taxon>
        <taxon>Pseudomonadota</taxon>
        <taxon>Gammaproteobacteria</taxon>
        <taxon>Chromatiales</taxon>
        <taxon>Ectothiorhodospiraceae</taxon>
        <taxon>Halorhodospira</taxon>
    </lineage>
</organism>
<dbReference type="NCBIfam" id="TIGR02203">
    <property type="entry name" value="MsbA_lipidA"/>
    <property type="match status" value="1"/>
</dbReference>
<evidence type="ECO:0000256" key="5">
    <source>
        <dbReference type="ARBA" id="ARBA00022741"/>
    </source>
</evidence>
<dbReference type="InterPro" id="IPR003593">
    <property type="entry name" value="AAA+_ATPase"/>
</dbReference>
<evidence type="ECO:0000313" key="15">
    <source>
        <dbReference type="Proteomes" id="UP000000647"/>
    </source>
</evidence>
<feature type="transmembrane region" description="Helical" evidence="11">
    <location>
        <begin position="183"/>
        <end position="202"/>
    </location>
</feature>
<keyword evidence="4 11" id="KW-0812">Transmembrane</keyword>
<evidence type="ECO:0000256" key="3">
    <source>
        <dbReference type="ARBA" id="ARBA00022475"/>
    </source>
</evidence>
<dbReference type="SUPFAM" id="SSF90123">
    <property type="entry name" value="ABC transporter transmembrane region"/>
    <property type="match status" value="1"/>
</dbReference>
<dbReference type="KEGG" id="hha:Hhal_1246"/>
<evidence type="ECO:0000256" key="10">
    <source>
        <dbReference type="ARBA" id="ARBA00023136"/>
    </source>
</evidence>
<sequence>MSTQAQAPGQPLPDGAQALKQDRRTWPTFRRLFIGYVLPHWKVGVVAILAMLALAGTQTGVVALIRPLLDDGFVEQDAATIRFYALLLIVFIVFQGIAHFTSHYLMTWIGRQLVKRLRLDVHDRLLVMPNWVFDQQSSGRLVSKLTYEAEQVAGAVTRAVLSLIQDGARVVFLLGYMTYLSPWLMLIVLGVLPVVGGIIAYITKRFRKISKRIHHAVGGVGSVAEESVHGYQVVKAFGQADRERQRFERVNERNRKQFMKFMATKYASVPLIRLVAGIALAVVIYLVTVDAVVETITVGTFVSFAGAILLLNPPLKSLVAVNATIQKGLTAAQSIFDVVDAPQEPDHGSRTITRAEGRVEFEGLRFSYGGDREVLCGIDLDVRAGETVALVGPSGSGKTTLVNLLPRFYEPTEGEIRLDGVPLQAYRLADLRRQFSMVGQNVMLFNASVAENIRFGAQGPVSDEQVRAAADAANATGFIEALPQGFETEVGEDGVLLSGGQRQRIAIARAVLKDAPILILDEATSALDTESERHIQGALERLMEGRTSFVIAHRLSTVENADQILFLDGGRILERGTHRELLDRGGRYAGLYRMQFEDRSEPQSEG</sequence>
<evidence type="ECO:0000256" key="9">
    <source>
        <dbReference type="ARBA" id="ARBA00023055"/>
    </source>
</evidence>
<reference evidence="14 15" key="2">
    <citation type="journal article" date="2013" name="Stand. Genomic Sci.">
        <title>Complete genome sequence of Halorhodospira halophila SL1.</title>
        <authorList>
            <person name="Challacombe J.F."/>
            <person name="Majid S."/>
            <person name="Deole R."/>
            <person name="Brettin T.S."/>
            <person name="Bruce D."/>
            <person name="Delano S.F."/>
            <person name="Detter J.C."/>
            <person name="Gleasner C.D."/>
            <person name="Han C.S."/>
            <person name="Misra M."/>
            <person name="Reitenga K.G."/>
            <person name="Mikhailova N."/>
            <person name="Woyke T."/>
            <person name="Pitluck S."/>
            <person name="Nolan M."/>
            <person name="Land M.L."/>
            <person name="Saunders E."/>
            <person name="Tapia R."/>
            <person name="Lapidus A."/>
            <person name="Ivanova N."/>
            <person name="Hoff W.D."/>
        </authorList>
    </citation>
    <scope>NUCLEOTIDE SEQUENCE [LARGE SCALE GENOMIC DNA]</scope>
    <source>
        <strain evidence="15">DSM 244 / SL1</strain>
    </source>
</reference>
<dbReference type="InterPro" id="IPR027417">
    <property type="entry name" value="P-loop_NTPase"/>
</dbReference>
<dbReference type="PROSITE" id="PS00211">
    <property type="entry name" value="ABC_TRANSPORTER_1"/>
    <property type="match status" value="1"/>
</dbReference>
<evidence type="ECO:0000256" key="7">
    <source>
        <dbReference type="ARBA" id="ARBA00022967"/>
    </source>
</evidence>
<dbReference type="GO" id="GO:0016887">
    <property type="term" value="F:ATP hydrolysis activity"/>
    <property type="evidence" value="ECO:0007669"/>
    <property type="project" value="InterPro"/>
</dbReference>
<accession>A1WWF9</accession>
<comment type="subcellular location">
    <subcellularLocation>
        <location evidence="1">Cell membrane</location>
        <topology evidence="1">Multi-pass membrane protein</topology>
    </subcellularLocation>
</comment>
<protein>
    <submittedName>
        <fullName evidence="14">Lipid A ABC exporter, fused ATPase and inner membrane subunits MsbA</fullName>
    </submittedName>
</protein>
<dbReference type="GO" id="GO:0015421">
    <property type="term" value="F:ABC-type oligopeptide transporter activity"/>
    <property type="evidence" value="ECO:0007669"/>
    <property type="project" value="TreeGrafter"/>
</dbReference>
<keyword evidence="9" id="KW-0445">Lipid transport</keyword>
<dbReference type="PROSITE" id="PS50893">
    <property type="entry name" value="ABC_TRANSPORTER_2"/>
    <property type="match status" value="1"/>
</dbReference>
<keyword evidence="6" id="KW-0067">ATP-binding</keyword>
<keyword evidence="8 11" id="KW-1133">Transmembrane helix</keyword>
<keyword evidence="5" id="KW-0547">Nucleotide-binding</keyword>
<keyword evidence="15" id="KW-1185">Reference proteome</keyword>
<keyword evidence="3" id="KW-1003">Cell membrane</keyword>